<dbReference type="AlphaFoldDB" id="A0A937HP39"/>
<accession>A0A937HP39</accession>
<evidence type="ECO:0000313" key="3">
    <source>
        <dbReference type="Proteomes" id="UP000785783"/>
    </source>
</evidence>
<keyword evidence="1" id="KW-0472">Membrane</keyword>
<keyword evidence="1" id="KW-1133">Transmembrane helix</keyword>
<name>A0A937HP39_9PROT</name>
<protein>
    <submittedName>
        <fullName evidence="2">Uncharacterized protein</fullName>
    </submittedName>
</protein>
<keyword evidence="1" id="KW-0812">Transmembrane</keyword>
<dbReference type="EMBL" id="JADHOK010000092">
    <property type="protein sequence ID" value="MBL6762246.1"/>
    <property type="molecule type" value="Genomic_DNA"/>
</dbReference>
<feature type="transmembrane region" description="Helical" evidence="1">
    <location>
        <begin position="6"/>
        <end position="26"/>
    </location>
</feature>
<gene>
    <name evidence="2" type="ORF">ISQ19_06080</name>
</gene>
<reference evidence="2" key="1">
    <citation type="submission" date="2020-10" db="EMBL/GenBank/DDBJ databases">
        <title>Microbiome of the Black Sea water column analyzed by genome centric metagenomics.</title>
        <authorList>
            <person name="Cabello-Yeves P.J."/>
            <person name="Callieri C."/>
            <person name="Picazo A."/>
            <person name="Mehrshad M."/>
            <person name="Haro-Moreno J.M."/>
            <person name="Roda-Garcia J."/>
            <person name="Dzembekova N."/>
            <person name="Slabakova V."/>
            <person name="Slabakova N."/>
            <person name="Moncheva S."/>
            <person name="Rodriguez-Valera F."/>
        </authorList>
    </citation>
    <scope>NUCLEOTIDE SEQUENCE</scope>
    <source>
        <strain evidence="2">BS307-5m-G5</strain>
    </source>
</reference>
<comment type="caution">
    <text evidence="2">The sequence shown here is derived from an EMBL/GenBank/DDBJ whole genome shotgun (WGS) entry which is preliminary data.</text>
</comment>
<dbReference type="Pfam" id="PF20189">
    <property type="entry name" value="DUF6552"/>
    <property type="match status" value="1"/>
</dbReference>
<proteinExistence type="predicted"/>
<sequence>MKYVAWLKWGGTAFVLTGILLTNLNIYPLNIIVHGTGSIGWTAAGIITKDRALTVNFAMQLPLFALGYMKIGGLI</sequence>
<dbReference type="Proteomes" id="UP000785783">
    <property type="component" value="Unassembled WGS sequence"/>
</dbReference>
<evidence type="ECO:0000313" key="2">
    <source>
        <dbReference type="EMBL" id="MBL6762246.1"/>
    </source>
</evidence>
<organism evidence="2 3">
    <name type="scientific">PS1 clade bacterium</name>
    <dbReference type="NCBI Taxonomy" id="2175152"/>
    <lineage>
        <taxon>Bacteria</taxon>
        <taxon>Pseudomonadati</taxon>
        <taxon>Pseudomonadota</taxon>
        <taxon>Alphaproteobacteria</taxon>
        <taxon>PS1 clade</taxon>
    </lineage>
</organism>
<dbReference type="InterPro" id="IPR046682">
    <property type="entry name" value="DUF6552"/>
</dbReference>
<evidence type="ECO:0000256" key="1">
    <source>
        <dbReference type="SAM" id="Phobius"/>
    </source>
</evidence>